<dbReference type="SUPFAM" id="SSF49452">
    <property type="entry name" value="Starch-binding domain-like"/>
    <property type="match status" value="1"/>
</dbReference>
<dbReference type="OrthoDB" id="676304at2"/>
<dbReference type="AlphaFoldDB" id="A0A561PX15"/>
<keyword evidence="3" id="KW-1185">Reference proteome</keyword>
<evidence type="ECO:0000313" key="3">
    <source>
        <dbReference type="Proteomes" id="UP000320811"/>
    </source>
</evidence>
<reference evidence="2 3" key="1">
    <citation type="submission" date="2019-06" db="EMBL/GenBank/DDBJ databases">
        <title>Sorghum-associated microbial communities from plants grown in Nebraska, USA.</title>
        <authorList>
            <person name="Schachtman D."/>
        </authorList>
    </citation>
    <scope>NUCLEOTIDE SEQUENCE [LARGE SCALE GENOMIC DNA]</scope>
    <source>
        <strain evidence="2 3">1209</strain>
    </source>
</reference>
<evidence type="ECO:0008006" key="4">
    <source>
        <dbReference type="Google" id="ProtNLM"/>
    </source>
</evidence>
<proteinExistence type="predicted"/>
<dbReference type="RefSeq" id="WP_145666566.1">
    <property type="nucleotide sequence ID" value="NZ_VIWO01000002.1"/>
</dbReference>
<protein>
    <recommendedName>
        <fullName evidence="4">Carboxypeptidase family protein</fullName>
    </recommendedName>
</protein>
<dbReference type="EMBL" id="VIWO01000002">
    <property type="protein sequence ID" value="TWF42660.1"/>
    <property type="molecule type" value="Genomic_DNA"/>
</dbReference>
<dbReference type="Gene3D" id="2.60.40.1120">
    <property type="entry name" value="Carboxypeptidase-like, regulatory domain"/>
    <property type="match status" value="1"/>
</dbReference>
<dbReference type="Proteomes" id="UP000320811">
    <property type="component" value="Unassembled WGS sequence"/>
</dbReference>
<organism evidence="2 3">
    <name type="scientific">Chitinophaga polysaccharea</name>
    <dbReference type="NCBI Taxonomy" id="1293035"/>
    <lineage>
        <taxon>Bacteria</taxon>
        <taxon>Pseudomonadati</taxon>
        <taxon>Bacteroidota</taxon>
        <taxon>Chitinophagia</taxon>
        <taxon>Chitinophagales</taxon>
        <taxon>Chitinophagaceae</taxon>
        <taxon>Chitinophaga</taxon>
    </lineage>
</organism>
<evidence type="ECO:0000256" key="1">
    <source>
        <dbReference type="SAM" id="SignalP"/>
    </source>
</evidence>
<keyword evidence="1" id="KW-0732">Signal</keyword>
<evidence type="ECO:0000313" key="2">
    <source>
        <dbReference type="EMBL" id="TWF42660.1"/>
    </source>
</evidence>
<dbReference type="InterPro" id="IPR013784">
    <property type="entry name" value="Carb-bd-like_fold"/>
</dbReference>
<feature type="chain" id="PRO_5022074059" description="Carboxypeptidase family protein" evidence="1">
    <location>
        <begin position="25"/>
        <end position="205"/>
    </location>
</feature>
<comment type="caution">
    <text evidence="2">The sequence shown here is derived from an EMBL/GenBank/DDBJ whole genome shotgun (WGS) entry which is preliminary data.</text>
</comment>
<accession>A0A561PX15</accession>
<name>A0A561PX15_9BACT</name>
<sequence>MKKSIVGMLALATMVVGMSAFKNAGATAVKSADSTATMVDSIAGVDSLRSVDSLVRLDSMKVYGVDSLQSLRLDSLTGIDSLQRLDSLTGVDSLQRLDSLSGRDSLQSSMDSLQTTDSVKTVAVEGGSITGKISPADGAAEVEAVNGADKLKGAVSQGAFTIPAAKAGTYTITIFGKSPYKNAVLKDVKVEEGKATDLGEIKLEQ</sequence>
<feature type="signal peptide" evidence="1">
    <location>
        <begin position="1"/>
        <end position="24"/>
    </location>
</feature>
<gene>
    <name evidence="2" type="ORF">FHW36_102421</name>
</gene>
<dbReference type="GO" id="GO:0030246">
    <property type="term" value="F:carbohydrate binding"/>
    <property type="evidence" value="ECO:0007669"/>
    <property type="project" value="InterPro"/>
</dbReference>